<feature type="domain" description="Inosine/uridine-preferring nucleoside hydrolase" evidence="3">
    <location>
        <begin position="6"/>
        <end position="292"/>
    </location>
</feature>
<evidence type="ECO:0000259" key="3">
    <source>
        <dbReference type="Pfam" id="PF01156"/>
    </source>
</evidence>
<proteinExistence type="predicted"/>
<dbReference type="EMBL" id="QHHQ01000009">
    <property type="protein sequence ID" value="RAH97423.1"/>
    <property type="molecule type" value="Genomic_DNA"/>
</dbReference>
<keyword evidence="2" id="KW-0326">Glycosidase</keyword>
<dbReference type="Proteomes" id="UP000249590">
    <property type="component" value="Unassembled WGS sequence"/>
</dbReference>
<keyword evidence="5" id="KW-1185">Reference proteome</keyword>
<gene>
    <name evidence="4" type="ORF">DLJ53_29975</name>
</gene>
<dbReference type="InterPro" id="IPR023186">
    <property type="entry name" value="IUNH"/>
</dbReference>
<dbReference type="InterPro" id="IPR001910">
    <property type="entry name" value="Inosine/uridine_hydrolase_dom"/>
</dbReference>
<dbReference type="GO" id="GO:0005829">
    <property type="term" value="C:cytosol"/>
    <property type="evidence" value="ECO:0007669"/>
    <property type="project" value="TreeGrafter"/>
</dbReference>
<dbReference type="PANTHER" id="PTHR12304">
    <property type="entry name" value="INOSINE-URIDINE PREFERRING NUCLEOSIDE HYDROLASE"/>
    <property type="match status" value="1"/>
</dbReference>
<comment type="caution">
    <text evidence="4">The sequence shown here is derived from an EMBL/GenBank/DDBJ whole genome shotgun (WGS) entry which is preliminary data.</text>
</comment>
<dbReference type="PROSITE" id="PS01247">
    <property type="entry name" value="IUNH"/>
    <property type="match status" value="1"/>
</dbReference>
<dbReference type="GO" id="GO:0008477">
    <property type="term" value="F:purine nucleosidase activity"/>
    <property type="evidence" value="ECO:0007669"/>
    <property type="project" value="TreeGrafter"/>
</dbReference>
<accession>A0A8B2NHM3</accession>
<dbReference type="GO" id="GO:0006152">
    <property type="term" value="P:purine nucleoside catabolic process"/>
    <property type="evidence" value="ECO:0007669"/>
    <property type="project" value="TreeGrafter"/>
</dbReference>
<dbReference type="Pfam" id="PF01156">
    <property type="entry name" value="IU_nuc_hydro"/>
    <property type="match status" value="1"/>
</dbReference>
<organism evidence="4 5">
    <name type="scientific">Acuticoccus sediminis</name>
    <dbReference type="NCBI Taxonomy" id="2184697"/>
    <lineage>
        <taxon>Bacteria</taxon>
        <taxon>Pseudomonadati</taxon>
        <taxon>Pseudomonadota</taxon>
        <taxon>Alphaproteobacteria</taxon>
        <taxon>Hyphomicrobiales</taxon>
        <taxon>Amorphaceae</taxon>
        <taxon>Acuticoccus</taxon>
    </lineage>
</organism>
<dbReference type="InterPro" id="IPR036452">
    <property type="entry name" value="Ribo_hydro-like"/>
</dbReference>
<dbReference type="AlphaFoldDB" id="A0A8B2NHM3"/>
<keyword evidence="1 4" id="KW-0378">Hydrolase</keyword>
<name>A0A8B2NHM3_9HYPH</name>
<dbReference type="Gene3D" id="3.90.245.10">
    <property type="entry name" value="Ribonucleoside hydrolase-like"/>
    <property type="match status" value="1"/>
</dbReference>
<dbReference type="GO" id="GO:0045437">
    <property type="term" value="F:uridine nucleosidase activity"/>
    <property type="evidence" value="ECO:0007669"/>
    <property type="project" value="UniProtKB-ARBA"/>
</dbReference>
<reference evidence="4 5" key="1">
    <citation type="submission" date="2018-05" db="EMBL/GenBank/DDBJ databases">
        <title>Acuticoccus sediminis sp. nov., isolated from deep-sea sediment of Indian Ocean.</title>
        <authorList>
            <person name="Liu X."/>
            <person name="Lai Q."/>
            <person name="Du Y."/>
            <person name="Sun F."/>
            <person name="Zhang X."/>
            <person name="Wang S."/>
            <person name="Shao Z."/>
        </authorList>
    </citation>
    <scope>NUCLEOTIDE SEQUENCE [LARGE SCALE GENOMIC DNA]</scope>
    <source>
        <strain evidence="4 5">PTG4-2</strain>
    </source>
</reference>
<evidence type="ECO:0000313" key="4">
    <source>
        <dbReference type="EMBL" id="RAH97423.1"/>
    </source>
</evidence>
<sequence length="306" mass="31543">MTGTPLLIDCDPGVDDAIAIFLALASPELDLQAVTTVAGNRPIEQVTRNARGLLSLAGRSDIPVHQGCHGGLLPRTVRWSSAHGDDGLGGLALPDEGAPVAPGHAVDVLVARIMAAAPGTVTLAAIGPLTNVAMAFAMEPSLPSLLKRLVIMGGSVGAPGNITPMAEFNFMHDPVAAHIVLTSGAPIDLFGLNLTRQVLVSADVLEDFARAGTPCTQAARTMLAAYATRDSAIHDPCVIAMLLAPDLFTSHPARVVVDYRPGPTEGASLVDPTNAEGAPTVNVVDTADAGRVLSLFVERISRLGAR</sequence>
<dbReference type="SUPFAM" id="SSF53590">
    <property type="entry name" value="Nucleoside hydrolase"/>
    <property type="match status" value="1"/>
</dbReference>
<evidence type="ECO:0000256" key="2">
    <source>
        <dbReference type="ARBA" id="ARBA00023295"/>
    </source>
</evidence>
<dbReference type="OrthoDB" id="9797882at2"/>
<dbReference type="InterPro" id="IPR015910">
    <property type="entry name" value="I/U_nuclsd_hydro_CS"/>
</dbReference>
<evidence type="ECO:0000256" key="1">
    <source>
        <dbReference type="ARBA" id="ARBA00022801"/>
    </source>
</evidence>
<dbReference type="PANTHER" id="PTHR12304:SF4">
    <property type="entry name" value="URIDINE NUCLEOSIDASE"/>
    <property type="match status" value="1"/>
</dbReference>
<protein>
    <submittedName>
        <fullName evidence="4">Nucleoside hydrolase</fullName>
    </submittedName>
</protein>
<evidence type="ECO:0000313" key="5">
    <source>
        <dbReference type="Proteomes" id="UP000249590"/>
    </source>
</evidence>
<dbReference type="RefSeq" id="WP_111352000.1">
    <property type="nucleotide sequence ID" value="NZ_QHHQ01000009.1"/>
</dbReference>